<feature type="compositionally biased region" description="Basic and acidic residues" evidence="1">
    <location>
        <begin position="37"/>
        <end position="49"/>
    </location>
</feature>
<proteinExistence type="predicted"/>
<feature type="compositionally biased region" description="Basic and acidic residues" evidence="1">
    <location>
        <begin position="64"/>
        <end position="78"/>
    </location>
</feature>
<name>A0ABM8H4L4_9MICO</name>
<sequence length="104" mass="11206">MHRDGLRVVAELREGLPVELGERGEPGGAPADDREDERESVLRGAHDRFGASAHPDPGAQRPVLDLREHLLAGERRSEGPSQVTGSCGSSAENRASFSSNSSWY</sequence>
<organism evidence="2 3">
    <name type="scientific">Agromyces marinus</name>
    <dbReference type="NCBI Taxonomy" id="1389020"/>
    <lineage>
        <taxon>Bacteria</taxon>
        <taxon>Bacillati</taxon>
        <taxon>Actinomycetota</taxon>
        <taxon>Actinomycetes</taxon>
        <taxon>Micrococcales</taxon>
        <taxon>Microbacteriaceae</taxon>
        <taxon>Agromyces</taxon>
    </lineage>
</organism>
<evidence type="ECO:0000313" key="3">
    <source>
        <dbReference type="Proteomes" id="UP001321477"/>
    </source>
</evidence>
<dbReference type="Proteomes" id="UP001321477">
    <property type="component" value="Chromosome"/>
</dbReference>
<evidence type="ECO:0000256" key="1">
    <source>
        <dbReference type="SAM" id="MobiDB-lite"/>
    </source>
</evidence>
<feature type="compositionally biased region" description="Polar residues" evidence="1">
    <location>
        <begin position="79"/>
        <end position="104"/>
    </location>
</feature>
<evidence type="ECO:0000313" key="2">
    <source>
        <dbReference type="EMBL" id="BDZ55747.1"/>
    </source>
</evidence>
<gene>
    <name evidence="2" type="ORF">GCM10025870_28200</name>
</gene>
<reference evidence="3" key="1">
    <citation type="journal article" date="2019" name="Int. J. Syst. Evol. Microbiol.">
        <title>The Global Catalogue of Microorganisms (GCM) 10K type strain sequencing project: providing services to taxonomists for standard genome sequencing and annotation.</title>
        <authorList>
            <consortium name="The Broad Institute Genomics Platform"/>
            <consortium name="The Broad Institute Genome Sequencing Center for Infectious Disease"/>
            <person name="Wu L."/>
            <person name="Ma J."/>
        </authorList>
    </citation>
    <scope>NUCLEOTIDE SEQUENCE [LARGE SCALE GENOMIC DNA]</scope>
    <source>
        <strain evidence="3">NBRC 109019</strain>
    </source>
</reference>
<dbReference type="EMBL" id="AP027734">
    <property type="protein sequence ID" value="BDZ55747.1"/>
    <property type="molecule type" value="Genomic_DNA"/>
</dbReference>
<feature type="region of interest" description="Disordered" evidence="1">
    <location>
        <begin position="14"/>
        <end position="104"/>
    </location>
</feature>
<feature type="compositionally biased region" description="Basic and acidic residues" evidence="1">
    <location>
        <begin position="14"/>
        <end position="25"/>
    </location>
</feature>
<accession>A0ABM8H4L4</accession>
<protein>
    <submittedName>
        <fullName evidence="2">Uncharacterized protein</fullName>
    </submittedName>
</protein>
<keyword evidence="3" id="KW-1185">Reference proteome</keyword>